<name>A0A2N0DDD4_RHISU</name>
<feature type="transmembrane region" description="Helical" evidence="1">
    <location>
        <begin position="76"/>
        <end position="99"/>
    </location>
</feature>
<feature type="transmembrane region" description="Helical" evidence="1">
    <location>
        <begin position="46"/>
        <end position="64"/>
    </location>
</feature>
<evidence type="ECO:0000256" key="1">
    <source>
        <dbReference type="SAM" id="Phobius"/>
    </source>
</evidence>
<keyword evidence="1" id="KW-1133">Transmembrane helix</keyword>
<evidence type="ECO:0000313" key="4">
    <source>
        <dbReference type="Proteomes" id="UP000232164"/>
    </source>
</evidence>
<evidence type="ECO:0000313" key="3">
    <source>
        <dbReference type="EMBL" id="UWU14296.1"/>
    </source>
</evidence>
<dbReference type="STRING" id="1041146.GCA_000427985_01081"/>
<organism evidence="2 4">
    <name type="scientific">Rhizobium sullae</name>
    <name type="common">Rhizobium hedysari</name>
    <dbReference type="NCBI Taxonomy" id="50338"/>
    <lineage>
        <taxon>Bacteria</taxon>
        <taxon>Pseudomonadati</taxon>
        <taxon>Pseudomonadota</taxon>
        <taxon>Alphaproteobacteria</taxon>
        <taxon>Hyphomicrobiales</taxon>
        <taxon>Rhizobiaceae</taxon>
        <taxon>Rhizobium/Agrobacterium group</taxon>
        <taxon>Rhizobium</taxon>
    </lineage>
</organism>
<evidence type="ECO:0000313" key="2">
    <source>
        <dbReference type="EMBL" id="PKA44066.1"/>
    </source>
</evidence>
<dbReference type="RefSeq" id="WP_051336587.1">
    <property type="nucleotide sequence ID" value="NZ_CP104143.1"/>
</dbReference>
<sequence length="130" mass="13996">MADSSSNRILLFLRFIALLLLGLMIDALLFHLLLNAAFGPLLARTLSLLAALAITLALLHRIDLKARNRLSTERPGLAAILIIAAILNQGLYATLVTALPSLQPLAAMALASTATLCFAIFGYLRLAFRK</sequence>
<feature type="transmembrane region" description="Helical" evidence="1">
    <location>
        <begin position="12"/>
        <end position="34"/>
    </location>
</feature>
<keyword evidence="1" id="KW-0812">Transmembrane</keyword>
<reference evidence="3" key="3">
    <citation type="submission" date="2022-09" db="EMBL/GenBank/DDBJ databases">
        <title>Australian commercial rhizobial inoculants.</title>
        <authorList>
            <person name="Kohlmeier M.G."/>
            <person name="O'Hara G.W."/>
            <person name="Colombi E."/>
            <person name="Ramsay J.P."/>
            <person name="Terpolilli J."/>
        </authorList>
    </citation>
    <scope>NUCLEOTIDE SEQUENCE</scope>
    <source>
        <strain evidence="3">WSM1592</strain>
    </source>
</reference>
<dbReference type="EMBL" id="CP104143">
    <property type="protein sequence ID" value="UWU14296.1"/>
    <property type="molecule type" value="Genomic_DNA"/>
</dbReference>
<feature type="transmembrane region" description="Helical" evidence="1">
    <location>
        <begin position="105"/>
        <end position="124"/>
    </location>
</feature>
<keyword evidence="1" id="KW-0472">Membrane</keyword>
<reference evidence="2 4" key="2">
    <citation type="submission" date="2017-12" db="EMBL/GenBank/DDBJ databases">
        <title>Genome sequence of Rhizobium sullae HCNT1 isolated from Sulla coronaria nodules and featuring peculiar denitrification phenotypes.</title>
        <authorList>
            <person name="De Diego-Diaz B."/>
            <person name="Treu L."/>
            <person name="Campanaro S."/>
            <person name="Da Silva Duarte V."/>
            <person name="Basaglia M."/>
            <person name="Favaro L."/>
            <person name="Casella S."/>
            <person name="Squartini A."/>
        </authorList>
    </citation>
    <scope>NUCLEOTIDE SEQUENCE [LARGE SCALE GENOMIC DNA]</scope>
    <source>
        <strain evidence="2 4">HCNT1</strain>
    </source>
</reference>
<protein>
    <submittedName>
        <fullName evidence="2">Uncharacterized protein</fullName>
    </submittedName>
</protein>
<dbReference type="Proteomes" id="UP000232164">
    <property type="component" value="Unassembled WGS sequence"/>
</dbReference>
<dbReference type="Proteomes" id="UP001060123">
    <property type="component" value="Chromosome"/>
</dbReference>
<reference evidence="2 4" key="1">
    <citation type="submission" date="2017-11" db="EMBL/GenBank/DDBJ databases">
        <authorList>
            <person name="Han C.G."/>
        </authorList>
    </citation>
    <scope>NUCLEOTIDE SEQUENCE [LARGE SCALE GENOMIC DNA]</scope>
    <source>
        <strain evidence="2 4">HCNT1</strain>
    </source>
</reference>
<proteinExistence type="predicted"/>
<keyword evidence="5" id="KW-1185">Reference proteome</keyword>
<dbReference type="EMBL" id="PIQN01000005">
    <property type="protein sequence ID" value="PKA44066.1"/>
    <property type="molecule type" value="Genomic_DNA"/>
</dbReference>
<gene>
    <name evidence="2" type="ORF">CWR43_07105</name>
    <name evidence="3" type="ORF">N2599_19640</name>
</gene>
<accession>A0A2N0DDD4</accession>
<evidence type="ECO:0000313" key="5">
    <source>
        <dbReference type="Proteomes" id="UP001060123"/>
    </source>
</evidence>
<dbReference type="AlphaFoldDB" id="A0A2N0DDD4"/>